<name>A0A0V1GLF6_9BILA</name>
<dbReference type="EMBL" id="JYDP01000969">
    <property type="protein sequence ID" value="KRY99163.1"/>
    <property type="molecule type" value="Genomic_DNA"/>
</dbReference>
<comment type="caution">
    <text evidence="3">The sequence shown here is derived from an EMBL/GenBank/DDBJ whole genome shotgun (WGS) entry which is preliminary data.</text>
</comment>
<accession>A0A0V1GLF6</accession>
<organism evidence="3 4">
    <name type="scientific">Trichinella zimbabwensis</name>
    <dbReference type="NCBI Taxonomy" id="268475"/>
    <lineage>
        <taxon>Eukaryota</taxon>
        <taxon>Metazoa</taxon>
        <taxon>Ecdysozoa</taxon>
        <taxon>Nematoda</taxon>
        <taxon>Enoplea</taxon>
        <taxon>Dorylaimia</taxon>
        <taxon>Trichinellida</taxon>
        <taxon>Trichinellidae</taxon>
        <taxon>Trichinella</taxon>
    </lineage>
</organism>
<evidence type="ECO:0000313" key="2">
    <source>
        <dbReference type="EMBL" id="KRY99160.1"/>
    </source>
</evidence>
<dbReference type="AlphaFoldDB" id="A0A0V1GLF6"/>
<evidence type="ECO:0000313" key="1">
    <source>
        <dbReference type="EMBL" id="KRY98219.1"/>
    </source>
</evidence>
<keyword evidence="4" id="KW-1185">Reference proteome</keyword>
<reference evidence="3 4" key="1">
    <citation type="submission" date="2015-01" db="EMBL/GenBank/DDBJ databases">
        <title>Evolution of Trichinella species and genotypes.</title>
        <authorList>
            <person name="Korhonen P.K."/>
            <person name="Edoardo P."/>
            <person name="Giuseppe L.R."/>
            <person name="Gasser R.B."/>
        </authorList>
    </citation>
    <scope>NUCLEOTIDE SEQUENCE [LARGE SCALE GENOMIC DNA]</scope>
    <source>
        <strain evidence="3">ISS1029</strain>
    </source>
</reference>
<sequence>MHLIENKQGLGVDEASRKTIGGRWYKKFAYPWSSEISENFSC</sequence>
<protein>
    <submittedName>
        <fullName evidence="3">Uncharacterized protein</fullName>
    </submittedName>
</protein>
<gene>
    <name evidence="3" type="ORF">T11_14975</name>
    <name evidence="2" type="ORF">T11_7825</name>
    <name evidence="1" type="ORF">T11_9088</name>
</gene>
<evidence type="ECO:0000313" key="4">
    <source>
        <dbReference type="Proteomes" id="UP000055024"/>
    </source>
</evidence>
<evidence type="ECO:0000313" key="3">
    <source>
        <dbReference type="EMBL" id="KRY99163.1"/>
    </source>
</evidence>
<dbReference type="EMBL" id="JYDP01001512">
    <property type="protein sequence ID" value="KRY98219.1"/>
    <property type="molecule type" value="Genomic_DNA"/>
</dbReference>
<proteinExistence type="predicted"/>
<dbReference type="EMBL" id="JYDP01000970">
    <property type="protein sequence ID" value="KRY99160.1"/>
    <property type="molecule type" value="Genomic_DNA"/>
</dbReference>
<dbReference type="Proteomes" id="UP000055024">
    <property type="component" value="Unassembled WGS sequence"/>
</dbReference>